<keyword evidence="3" id="KW-1185">Reference proteome</keyword>
<dbReference type="PROSITE" id="PS51725">
    <property type="entry name" value="ABM"/>
    <property type="match status" value="1"/>
</dbReference>
<evidence type="ECO:0000313" key="3">
    <source>
        <dbReference type="Proteomes" id="UP000199581"/>
    </source>
</evidence>
<evidence type="ECO:0000259" key="1">
    <source>
        <dbReference type="PROSITE" id="PS51725"/>
    </source>
</evidence>
<evidence type="ECO:0000313" key="2">
    <source>
        <dbReference type="EMBL" id="SFL79910.1"/>
    </source>
</evidence>
<protein>
    <submittedName>
        <fullName evidence="2">Quinol monooxygenase YgiN</fullName>
    </submittedName>
</protein>
<dbReference type="Gene3D" id="3.30.70.100">
    <property type="match status" value="1"/>
</dbReference>
<dbReference type="Proteomes" id="UP000199581">
    <property type="component" value="Unassembled WGS sequence"/>
</dbReference>
<keyword evidence="2" id="KW-0503">Monooxygenase</keyword>
<dbReference type="SUPFAM" id="SSF54909">
    <property type="entry name" value="Dimeric alpha+beta barrel"/>
    <property type="match status" value="1"/>
</dbReference>
<gene>
    <name evidence="2" type="ORF">SAMN05421830_106202</name>
</gene>
<dbReference type="GO" id="GO:0004497">
    <property type="term" value="F:monooxygenase activity"/>
    <property type="evidence" value="ECO:0007669"/>
    <property type="project" value="UniProtKB-KW"/>
</dbReference>
<reference evidence="2 3" key="1">
    <citation type="submission" date="2016-10" db="EMBL/GenBank/DDBJ databases">
        <authorList>
            <person name="Varghese N."/>
            <person name="Submissions S."/>
        </authorList>
    </citation>
    <scope>NUCLEOTIDE SEQUENCE [LARGE SCALE GENOMIC DNA]</scope>
    <source>
        <strain evidence="2 3">DSM 1741</strain>
    </source>
</reference>
<dbReference type="InterPro" id="IPR007138">
    <property type="entry name" value="ABM_dom"/>
</dbReference>
<organism evidence="2 3">
    <name type="scientific">Desulfomicrobium norvegicum (strain DSM 1741 / NCIMB 8310)</name>
    <name type="common">Desulfovibrio baculatus (strain Norway 4)</name>
    <name type="synonym">Desulfovibrio desulfuricans (strain Norway 4)</name>
    <dbReference type="NCBI Taxonomy" id="52561"/>
    <lineage>
        <taxon>Bacteria</taxon>
        <taxon>Pseudomonadati</taxon>
        <taxon>Thermodesulfobacteriota</taxon>
        <taxon>Desulfovibrionia</taxon>
        <taxon>Desulfovibrionales</taxon>
        <taxon>Desulfomicrobiaceae</taxon>
        <taxon>Desulfomicrobium</taxon>
    </lineage>
</organism>
<dbReference type="AlphaFoldDB" id="A0A8G2C3E9"/>
<proteinExistence type="predicted"/>
<keyword evidence="2" id="KW-0560">Oxidoreductase</keyword>
<name>A0A8G2C3E9_DESNO</name>
<sequence>MILSQIKIYPAQGYAASIIDVLQSVQVLLASVSDCLHASVSIESGENEAILYLEKWRTCESFDEHLRSNAYTRILEALELSCRSPEVSFFDGLEVGSLEIVEMARSLSPEDD</sequence>
<feature type="domain" description="ABM" evidence="1">
    <location>
        <begin position="1"/>
        <end position="90"/>
    </location>
</feature>
<dbReference type="Pfam" id="PF03992">
    <property type="entry name" value="ABM"/>
    <property type="match status" value="1"/>
</dbReference>
<dbReference type="EMBL" id="FOTO01000006">
    <property type="protein sequence ID" value="SFL79910.1"/>
    <property type="molecule type" value="Genomic_DNA"/>
</dbReference>
<dbReference type="InterPro" id="IPR011008">
    <property type="entry name" value="Dimeric_a/b-barrel"/>
</dbReference>
<accession>A0A8G2C3E9</accession>
<dbReference type="RefSeq" id="WP_092192296.1">
    <property type="nucleotide sequence ID" value="NZ_FOTO01000006.1"/>
</dbReference>
<comment type="caution">
    <text evidence="2">The sequence shown here is derived from an EMBL/GenBank/DDBJ whole genome shotgun (WGS) entry which is preliminary data.</text>
</comment>
<dbReference type="OrthoDB" id="277125at2"/>